<keyword evidence="1" id="KW-0812">Transmembrane</keyword>
<gene>
    <name evidence="2" type="ORF">PCOR1329_LOCUS65924</name>
</gene>
<accession>A0ABN9WBZ9</accession>
<evidence type="ECO:0000256" key="1">
    <source>
        <dbReference type="SAM" id="Phobius"/>
    </source>
</evidence>
<name>A0ABN9WBZ9_9DINO</name>
<comment type="caution">
    <text evidence="2">The sequence shown here is derived from an EMBL/GenBank/DDBJ whole genome shotgun (WGS) entry which is preliminary data.</text>
</comment>
<dbReference type="Proteomes" id="UP001189429">
    <property type="component" value="Unassembled WGS sequence"/>
</dbReference>
<evidence type="ECO:0000313" key="2">
    <source>
        <dbReference type="EMBL" id="CAK0883821.1"/>
    </source>
</evidence>
<keyword evidence="1" id="KW-1133">Transmembrane helix</keyword>
<feature type="non-terminal residue" evidence="2">
    <location>
        <position position="287"/>
    </location>
</feature>
<protein>
    <recommendedName>
        <fullName evidence="4">Mannosyltransferase</fullName>
    </recommendedName>
</protein>
<feature type="transmembrane region" description="Helical" evidence="1">
    <location>
        <begin position="42"/>
        <end position="60"/>
    </location>
</feature>
<proteinExistence type="predicted"/>
<dbReference type="EMBL" id="CAUYUJ010018468">
    <property type="protein sequence ID" value="CAK0883821.1"/>
    <property type="molecule type" value="Genomic_DNA"/>
</dbReference>
<evidence type="ECO:0000313" key="3">
    <source>
        <dbReference type="Proteomes" id="UP001189429"/>
    </source>
</evidence>
<reference evidence="2" key="1">
    <citation type="submission" date="2023-10" db="EMBL/GenBank/DDBJ databases">
        <authorList>
            <person name="Chen Y."/>
            <person name="Shah S."/>
            <person name="Dougan E. K."/>
            <person name="Thang M."/>
            <person name="Chan C."/>
        </authorList>
    </citation>
    <scope>NUCLEOTIDE SEQUENCE [LARGE SCALE GENOMIC DNA]</scope>
</reference>
<evidence type="ECO:0008006" key="4">
    <source>
        <dbReference type="Google" id="ProtNLM"/>
    </source>
</evidence>
<keyword evidence="3" id="KW-1185">Reference proteome</keyword>
<keyword evidence="1" id="KW-0472">Membrane</keyword>
<sequence length="287" mass="31206">MAAYEALLVDSANVHIGLGEQERQDHAFFAATERAARVRSRCILGTALGLATLVWFTIYGCPSFMRCFGLLLGSPGLELGGHRVPLDVPWSEFDGAQYGDDLPGPVQFNVPCDSVAAHPSPNYGVANVTVLESDGSGRPRAAFYGQHCGSNITDDQWHMMDGYPLHSGVRWEPVTRSCGNPFCWCRHPTLLRGCILTVVQPHFIMVPWPAHGECFHRRDYAPTHMAELKKQAEGGSEITLLRSYAEGRACCDHARIGVRMDTVDEPPATTIPCDRSGAAVVDGGTPA</sequence>
<organism evidence="2 3">
    <name type="scientific">Prorocentrum cordatum</name>
    <dbReference type="NCBI Taxonomy" id="2364126"/>
    <lineage>
        <taxon>Eukaryota</taxon>
        <taxon>Sar</taxon>
        <taxon>Alveolata</taxon>
        <taxon>Dinophyceae</taxon>
        <taxon>Prorocentrales</taxon>
        <taxon>Prorocentraceae</taxon>
        <taxon>Prorocentrum</taxon>
    </lineage>
</organism>